<accession>A0A8J3IJI7</accession>
<dbReference type="RefSeq" id="WP_220205573.1">
    <property type="nucleotide sequence ID" value="NZ_BNJK01000001.1"/>
</dbReference>
<dbReference type="AlphaFoldDB" id="A0A8J3IJI7"/>
<dbReference type="EMBL" id="BNJK01000001">
    <property type="protein sequence ID" value="GHO94863.1"/>
    <property type="molecule type" value="Genomic_DNA"/>
</dbReference>
<comment type="caution">
    <text evidence="1">The sequence shown here is derived from an EMBL/GenBank/DDBJ whole genome shotgun (WGS) entry which is preliminary data.</text>
</comment>
<protein>
    <submittedName>
        <fullName evidence="1">Uncharacterized protein</fullName>
    </submittedName>
</protein>
<gene>
    <name evidence="1" type="ORF">KSF_049110</name>
</gene>
<evidence type="ECO:0000313" key="1">
    <source>
        <dbReference type="EMBL" id="GHO94863.1"/>
    </source>
</evidence>
<evidence type="ECO:0000313" key="2">
    <source>
        <dbReference type="Proteomes" id="UP000597444"/>
    </source>
</evidence>
<name>A0A8J3IJI7_9CHLR</name>
<reference evidence="1" key="1">
    <citation type="submission" date="2020-10" db="EMBL/GenBank/DDBJ databases">
        <title>Taxonomic study of unclassified bacteria belonging to the class Ktedonobacteria.</title>
        <authorList>
            <person name="Yabe S."/>
            <person name="Wang C.M."/>
            <person name="Zheng Y."/>
            <person name="Sakai Y."/>
            <person name="Cavaletti L."/>
            <person name="Monciardini P."/>
            <person name="Donadio S."/>
        </authorList>
    </citation>
    <scope>NUCLEOTIDE SEQUENCE</scope>
    <source>
        <strain evidence="1">ID150040</strain>
    </source>
</reference>
<keyword evidence="2" id="KW-1185">Reference proteome</keyword>
<dbReference type="Proteomes" id="UP000597444">
    <property type="component" value="Unassembled WGS sequence"/>
</dbReference>
<proteinExistence type="predicted"/>
<organism evidence="1 2">
    <name type="scientific">Reticulibacter mediterranei</name>
    <dbReference type="NCBI Taxonomy" id="2778369"/>
    <lineage>
        <taxon>Bacteria</taxon>
        <taxon>Bacillati</taxon>
        <taxon>Chloroflexota</taxon>
        <taxon>Ktedonobacteria</taxon>
        <taxon>Ktedonobacterales</taxon>
        <taxon>Reticulibacteraceae</taxon>
        <taxon>Reticulibacter</taxon>
    </lineage>
</organism>
<sequence>MSTSVHDTVEEAIHRLQQHGFEECTAMASRQHETAYLYAFQRQNDEQQILYCCVTVEDLFALLSFVETFA</sequence>